<dbReference type="GO" id="GO:0005829">
    <property type="term" value="C:cytosol"/>
    <property type="evidence" value="ECO:0007669"/>
    <property type="project" value="TreeGrafter"/>
</dbReference>
<feature type="active site" description="Proton acceptor" evidence="10">
    <location>
        <position position="103"/>
    </location>
</feature>
<accession>A0A5B8M2X2</accession>
<dbReference type="GO" id="GO:0036222">
    <property type="term" value="F:XTP diphosphatase activity"/>
    <property type="evidence" value="ECO:0007669"/>
    <property type="project" value="UniProtKB-UniRule"/>
</dbReference>
<comment type="subunit">
    <text evidence="2 10">Homodimer.</text>
</comment>
<evidence type="ECO:0000313" key="12">
    <source>
        <dbReference type="EMBL" id="QDZ14294.1"/>
    </source>
</evidence>
<dbReference type="HAMAP" id="MF_01405">
    <property type="entry name" value="Non_canon_purine_NTPase"/>
    <property type="match status" value="1"/>
</dbReference>
<keyword evidence="5 10" id="KW-0378">Hydrolase</keyword>
<comment type="caution">
    <text evidence="10">Lacks conserved residue(s) required for the propagation of feature annotation.</text>
</comment>
<evidence type="ECO:0000256" key="4">
    <source>
        <dbReference type="ARBA" id="ARBA00022741"/>
    </source>
</evidence>
<evidence type="ECO:0000256" key="7">
    <source>
        <dbReference type="ARBA" id="ARBA00023080"/>
    </source>
</evidence>
<dbReference type="GO" id="GO:0035870">
    <property type="term" value="F:dITP diphosphatase activity"/>
    <property type="evidence" value="ECO:0007669"/>
    <property type="project" value="UniProtKB-UniRule"/>
</dbReference>
<comment type="catalytic activity">
    <reaction evidence="8 10">
        <text>dITP + H2O = dIMP + diphosphate + H(+)</text>
        <dbReference type="Rhea" id="RHEA:28342"/>
        <dbReference type="ChEBI" id="CHEBI:15377"/>
        <dbReference type="ChEBI" id="CHEBI:15378"/>
        <dbReference type="ChEBI" id="CHEBI:33019"/>
        <dbReference type="ChEBI" id="CHEBI:61194"/>
        <dbReference type="ChEBI" id="CHEBI:61382"/>
        <dbReference type="EC" id="3.6.1.66"/>
    </reaction>
</comment>
<name>A0A5B8M2X2_9MICO</name>
<feature type="binding site" evidence="10">
    <location>
        <begin position="191"/>
        <end position="194"/>
    </location>
    <ligand>
        <name>substrate</name>
    </ligand>
</feature>
<feature type="binding site" evidence="10">
    <location>
        <position position="103"/>
    </location>
    <ligand>
        <name>Mg(2+)</name>
        <dbReference type="ChEBI" id="CHEBI:18420"/>
    </ligand>
</feature>
<feature type="binding site" evidence="10">
    <location>
        <begin position="219"/>
        <end position="220"/>
    </location>
    <ligand>
        <name>substrate</name>
    </ligand>
</feature>
<dbReference type="GO" id="GO:0017111">
    <property type="term" value="F:ribonucleoside triphosphate phosphatase activity"/>
    <property type="evidence" value="ECO:0007669"/>
    <property type="project" value="InterPro"/>
</dbReference>
<dbReference type="AlphaFoldDB" id="A0A5B8M2X2"/>
<evidence type="ECO:0000313" key="13">
    <source>
        <dbReference type="Proteomes" id="UP000320216"/>
    </source>
</evidence>
<comment type="catalytic activity">
    <reaction evidence="10">
        <text>ITP + H2O = IMP + diphosphate + H(+)</text>
        <dbReference type="Rhea" id="RHEA:29399"/>
        <dbReference type="ChEBI" id="CHEBI:15377"/>
        <dbReference type="ChEBI" id="CHEBI:15378"/>
        <dbReference type="ChEBI" id="CHEBI:33019"/>
        <dbReference type="ChEBI" id="CHEBI:58053"/>
        <dbReference type="ChEBI" id="CHEBI:61402"/>
        <dbReference type="EC" id="3.6.1.66"/>
    </reaction>
</comment>
<dbReference type="Proteomes" id="UP000320216">
    <property type="component" value="Chromosome"/>
</dbReference>
<dbReference type="FunFam" id="3.90.950.10:FF:000001">
    <property type="entry name" value="dITP/XTP pyrophosphatase"/>
    <property type="match status" value="1"/>
</dbReference>
<dbReference type="GO" id="GO:0009146">
    <property type="term" value="P:purine nucleoside triphosphate catabolic process"/>
    <property type="evidence" value="ECO:0007669"/>
    <property type="project" value="UniProtKB-UniRule"/>
</dbReference>
<comment type="similarity">
    <text evidence="1 10 11">Belongs to the HAM1 NTPase family.</text>
</comment>
<dbReference type="CDD" id="cd00515">
    <property type="entry name" value="HAM1"/>
    <property type="match status" value="1"/>
</dbReference>
<evidence type="ECO:0000256" key="9">
    <source>
        <dbReference type="ARBA" id="ARBA00052017"/>
    </source>
</evidence>
<dbReference type="PANTHER" id="PTHR11067">
    <property type="entry name" value="INOSINE TRIPHOSPHATE PYROPHOSPHATASE/HAM1 PROTEIN"/>
    <property type="match status" value="1"/>
</dbReference>
<dbReference type="GO" id="GO:0000166">
    <property type="term" value="F:nucleotide binding"/>
    <property type="evidence" value="ECO:0007669"/>
    <property type="project" value="UniProtKB-KW"/>
</dbReference>
<evidence type="ECO:0000256" key="10">
    <source>
        <dbReference type="HAMAP-Rule" id="MF_01405"/>
    </source>
</evidence>
<dbReference type="InterPro" id="IPR029001">
    <property type="entry name" value="ITPase-like_fam"/>
</dbReference>
<dbReference type="GO" id="GO:0036220">
    <property type="term" value="F:ITP diphosphatase activity"/>
    <property type="evidence" value="ECO:0007669"/>
    <property type="project" value="UniProtKB-UniRule"/>
</dbReference>
<feature type="binding site" evidence="10">
    <location>
        <position position="104"/>
    </location>
    <ligand>
        <name>substrate</name>
    </ligand>
</feature>
<keyword evidence="4 10" id="KW-0547">Nucleotide-binding</keyword>
<dbReference type="OrthoDB" id="9807456at2"/>
<evidence type="ECO:0000256" key="6">
    <source>
        <dbReference type="ARBA" id="ARBA00022842"/>
    </source>
</evidence>
<proteinExistence type="inferred from homology"/>
<keyword evidence="3 10" id="KW-0479">Metal-binding</keyword>
<keyword evidence="7 10" id="KW-0546">Nucleotide metabolism</keyword>
<feature type="binding site" evidence="10">
    <location>
        <position position="214"/>
    </location>
    <ligand>
        <name>substrate</name>
    </ligand>
</feature>
<dbReference type="Pfam" id="PF01725">
    <property type="entry name" value="Ham1p_like"/>
    <property type="match status" value="1"/>
</dbReference>
<evidence type="ECO:0000256" key="3">
    <source>
        <dbReference type="ARBA" id="ARBA00022723"/>
    </source>
</evidence>
<dbReference type="KEGG" id="huw:FPZ11_05500"/>
<evidence type="ECO:0000256" key="8">
    <source>
        <dbReference type="ARBA" id="ARBA00051875"/>
    </source>
</evidence>
<comment type="catalytic activity">
    <reaction evidence="9 10">
        <text>XTP + H2O = XMP + diphosphate + H(+)</text>
        <dbReference type="Rhea" id="RHEA:28610"/>
        <dbReference type="ChEBI" id="CHEBI:15377"/>
        <dbReference type="ChEBI" id="CHEBI:15378"/>
        <dbReference type="ChEBI" id="CHEBI:33019"/>
        <dbReference type="ChEBI" id="CHEBI:57464"/>
        <dbReference type="ChEBI" id="CHEBI:61314"/>
        <dbReference type="EC" id="3.6.1.66"/>
    </reaction>
</comment>
<sequence>MPRPRRLPGLCAEPRRGIHGIVIDATGEQTAGSASRVRVVLATHNAHKLREFAAIIADRLPQVELVSYDGPEPVEDGVTFAENALIKARVAARHTGAVALADDSGIAVDVLGGAPGVFSARWSGGHGDDAGNLALLLAQLGDVPDAHRGARYVCCIALVRPEADGEPGEERTVEGVWEGSLAREARGANGFGYDPAFVPDGSTLTAAELDPEVKNADSHRARAFRAMVPTLQELLAE</sequence>
<comment type="cofactor">
    <cofactor evidence="10">
        <name>Mg(2+)</name>
        <dbReference type="ChEBI" id="CHEBI:18420"/>
    </cofactor>
    <text evidence="10">Binds 1 Mg(2+) ion per subunit.</text>
</comment>
<dbReference type="InterPro" id="IPR002637">
    <property type="entry name" value="RdgB/HAM1"/>
</dbReference>
<dbReference type="GO" id="GO:0046872">
    <property type="term" value="F:metal ion binding"/>
    <property type="evidence" value="ECO:0007669"/>
    <property type="project" value="UniProtKB-KW"/>
</dbReference>
<organism evidence="12 13">
    <name type="scientific">Humibacter ginsenosidimutans</name>
    <dbReference type="NCBI Taxonomy" id="2599293"/>
    <lineage>
        <taxon>Bacteria</taxon>
        <taxon>Bacillati</taxon>
        <taxon>Actinomycetota</taxon>
        <taxon>Actinomycetes</taxon>
        <taxon>Micrococcales</taxon>
        <taxon>Microbacteriaceae</taxon>
        <taxon>Humibacter</taxon>
    </lineage>
</organism>
<comment type="function">
    <text evidence="10">Pyrophosphatase that catalyzes the hydrolysis of nucleoside triphosphates to their monophosphate derivatives, with a high preference for the non-canonical purine nucleotides XTP (xanthosine triphosphate), dITP (deoxyinosine triphosphate) and ITP. Seems to function as a house-cleaning enzyme that removes non-canonical purine nucleotides from the nucleotide pool, thus preventing their incorporation into DNA/RNA and avoiding chromosomal lesions.</text>
</comment>
<dbReference type="SUPFAM" id="SSF52972">
    <property type="entry name" value="ITPase-like"/>
    <property type="match status" value="1"/>
</dbReference>
<dbReference type="GO" id="GO:0009117">
    <property type="term" value="P:nucleotide metabolic process"/>
    <property type="evidence" value="ECO:0007669"/>
    <property type="project" value="UniProtKB-KW"/>
</dbReference>
<reference evidence="12 13" key="1">
    <citation type="submission" date="2019-07" db="EMBL/GenBank/DDBJ databases">
        <title>Full genome sequence of Humibacter sp. WJ7-1.</title>
        <authorList>
            <person name="Im W.-T."/>
        </authorList>
    </citation>
    <scope>NUCLEOTIDE SEQUENCE [LARGE SCALE GENOMIC DNA]</scope>
    <source>
        <strain evidence="12 13">WJ7-1</strain>
    </source>
</reference>
<keyword evidence="13" id="KW-1185">Reference proteome</keyword>
<dbReference type="EC" id="3.6.1.66" evidence="10"/>
<gene>
    <name evidence="12" type="primary">rdgB</name>
    <name evidence="12" type="ORF">FPZ11_05500</name>
</gene>
<dbReference type="EMBL" id="CP042305">
    <property type="protein sequence ID" value="QDZ14294.1"/>
    <property type="molecule type" value="Genomic_DNA"/>
</dbReference>
<dbReference type="InterPro" id="IPR020922">
    <property type="entry name" value="dITP/XTP_pyrophosphatase"/>
</dbReference>
<feature type="binding site" evidence="10">
    <location>
        <begin position="43"/>
        <end position="48"/>
    </location>
    <ligand>
        <name>substrate</name>
    </ligand>
</feature>
<evidence type="ECO:0000256" key="11">
    <source>
        <dbReference type="RuleBase" id="RU003781"/>
    </source>
</evidence>
<dbReference type="Gene3D" id="3.90.950.10">
    <property type="match status" value="1"/>
</dbReference>
<dbReference type="NCBIfam" id="TIGR00042">
    <property type="entry name" value="RdgB/HAM1 family non-canonical purine NTP pyrophosphatase"/>
    <property type="match status" value="1"/>
</dbReference>
<keyword evidence="6 10" id="KW-0460">Magnesium</keyword>
<protein>
    <recommendedName>
        <fullName evidence="10">dITP/XTP pyrophosphatase</fullName>
        <ecNumber evidence="10">3.6.1.66</ecNumber>
    </recommendedName>
    <alternativeName>
        <fullName evidence="10">Non-canonical purine NTP pyrophosphatase</fullName>
    </alternativeName>
    <alternativeName>
        <fullName evidence="10">Non-standard purine NTP pyrophosphatase</fullName>
    </alternativeName>
    <alternativeName>
        <fullName evidence="10">Nucleoside-triphosphate diphosphatase</fullName>
    </alternativeName>
    <alternativeName>
        <fullName evidence="10">Nucleoside-triphosphate pyrophosphatase</fullName>
        <shortName evidence="10">NTPase</shortName>
    </alternativeName>
</protein>
<dbReference type="PANTHER" id="PTHR11067:SF9">
    <property type="entry name" value="INOSINE TRIPHOSPHATE PYROPHOSPHATASE"/>
    <property type="match status" value="1"/>
</dbReference>
<evidence type="ECO:0000256" key="1">
    <source>
        <dbReference type="ARBA" id="ARBA00008023"/>
    </source>
</evidence>
<evidence type="ECO:0000256" key="2">
    <source>
        <dbReference type="ARBA" id="ARBA00011738"/>
    </source>
</evidence>
<evidence type="ECO:0000256" key="5">
    <source>
        <dbReference type="ARBA" id="ARBA00022801"/>
    </source>
</evidence>